<dbReference type="Gene3D" id="3.90.180.10">
    <property type="entry name" value="Medium-chain alcohol dehydrogenases, catalytic domain"/>
    <property type="match status" value="1"/>
</dbReference>
<dbReference type="EMBL" id="FN668638">
    <property type="protein sequence ID" value="CBK19943.2"/>
    <property type="molecule type" value="Genomic_DNA"/>
</dbReference>
<dbReference type="GO" id="GO:0003960">
    <property type="term" value="F:quinone reductase (NADPH) activity"/>
    <property type="evidence" value="ECO:0007669"/>
    <property type="project" value="TreeGrafter"/>
</dbReference>
<dbReference type="OrthoDB" id="201656at2759"/>
<protein>
    <recommendedName>
        <fullName evidence="2">Enoyl reductase (ER) domain-containing protein</fullName>
    </recommendedName>
</protein>
<organism evidence="3">
    <name type="scientific">Blastocystis hominis</name>
    <dbReference type="NCBI Taxonomy" id="12968"/>
    <lineage>
        <taxon>Eukaryota</taxon>
        <taxon>Sar</taxon>
        <taxon>Stramenopiles</taxon>
        <taxon>Bigyra</taxon>
        <taxon>Opalozoa</taxon>
        <taxon>Opalinata</taxon>
        <taxon>Blastocystidae</taxon>
        <taxon>Blastocystis</taxon>
    </lineage>
</organism>
<dbReference type="Pfam" id="PF00107">
    <property type="entry name" value="ADH_zinc_N"/>
    <property type="match status" value="1"/>
</dbReference>
<feature type="domain" description="Enoyl reductase (ER)" evidence="2">
    <location>
        <begin position="21"/>
        <end position="295"/>
    </location>
</feature>
<dbReference type="InterPro" id="IPR013154">
    <property type="entry name" value="ADH-like_N"/>
</dbReference>
<dbReference type="SUPFAM" id="SSF50129">
    <property type="entry name" value="GroES-like"/>
    <property type="match status" value="1"/>
</dbReference>
<dbReference type="InterPro" id="IPR020843">
    <property type="entry name" value="ER"/>
</dbReference>
<keyword evidence="4" id="KW-1185">Reference proteome</keyword>
<dbReference type="InterPro" id="IPR051603">
    <property type="entry name" value="Zinc-ADH_QOR/CCCR"/>
</dbReference>
<dbReference type="GO" id="GO:0003730">
    <property type="term" value="F:mRNA 3'-UTR binding"/>
    <property type="evidence" value="ECO:0007669"/>
    <property type="project" value="TreeGrafter"/>
</dbReference>
<dbReference type="InterPro" id="IPR011032">
    <property type="entry name" value="GroES-like_sf"/>
</dbReference>
<accession>D8LVV4</accession>
<dbReference type="GO" id="GO:0005829">
    <property type="term" value="C:cytosol"/>
    <property type="evidence" value="ECO:0007669"/>
    <property type="project" value="TreeGrafter"/>
</dbReference>
<name>D8LVV4_BLAHO</name>
<evidence type="ECO:0000256" key="1">
    <source>
        <dbReference type="ARBA" id="ARBA00022857"/>
    </source>
</evidence>
<dbReference type="OMA" id="CDHTIDY"/>
<evidence type="ECO:0000259" key="2">
    <source>
        <dbReference type="SMART" id="SM00829"/>
    </source>
</evidence>
<proteinExistence type="predicted"/>
<dbReference type="GO" id="GO:0070402">
    <property type="term" value="F:NADPH binding"/>
    <property type="evidence" value="ECO:0007669"/>
    <property type="project" value="TreeGrafter"/>
</dbReference>
<dbReference type="GeneID" id="24917658"/>
<dbReference type="PANTHER" id="PTHR44154">
    <property type="entry name" value="QUINONE OXIDOREDUCTASE"/>
    <property type="match status" value="1"/>
</dbReference>
<dbReference type="Pfam" id="PF08240">
    <property type="entry name" value="ADH_N"/>
    <property type="match status" value="1"/>
</dbReference>
<dbReference type="InterPro" id="IPR036291">
    <property type="entry name" value="NAD(P)-bd_dom_sf"/>
</dbReference>
<dbReference type="SMART" id="SM00829">
    <property type="entry name" value="PKS_ER"/>
    <property type="match status" value="1"/>
</dbReference>
<dbReference type="SUPFAM" id="SSF51735">
    <property type="entry name" value="NAD(P)-binding Rossmann-fold domains"/>
    <property type="match status" value="1"/>
</dbReference>
<dbReference type="Gene3D" id="3.40.50.720">
    <property type="entry name" value="NAD(P)-binding Rossmann-like Domain"/>
    <property type="match status" value="1"/>
</dbReference>
<dbReference type="Proteomes" id="UP000008312">
    <property type="component" value="Unassembled WGS sequence"/>
</dbReference>
<reference evidence="3" key="1">
    <citation type="submission" date="2010-02" db="EMBL/GenBank/DDBJ databases">
        <title>Sequencing and annotation of the Blastocystis hominis genome.</title>
        <authorList>
            <person name="Wincker P."/>
        </authorList>
    </citation>
    <scope>NUCLEOTIDE SEQUENCE</scope>
    <source>
        <strain evidence="3">Singapore isolate B</strain>
    </source>
</reference>
<evidence type="ECO:0000313" key="3">
    <source>
        <dbReference type="EMBL" id="CBK19943.2"/>
    </source>
</evidence>
<evidence type="ECO:0000313" key="4">
    <source>
        <dbReference type="Proteomes" id="UP000008312"/>
    </source>
</evidence>
<dbReference type="InParanoid" id="D8LVV4"/>
<keyword evidence="1" id="KW-0521">NADP</keyword>
<gene>
    <name evidence="3" type="ORF">GSBLH_T00000346001</name>
</gene>
<dbReference type="InterPro" id="IPR013149">
    <property type="entry name" value="ADH-like_C"/>
</dbReference>
<dbReference type="AlphaFoldDB" id="D8LVV4"/>
<dbReference type="PANTHER" id="PTHR44154:SF1">
    <property type="entry name" value="QUINONE OXIDOREDUCTASE"/>
    <property type="match status" value="1"/>
</dbReference>
<sequence>MQNLLLRVITMFRAVQVVKHGGPEMMKIISNAELPRITSSQILVKIHYAAVNPVDTYIREGWHTQARPCPYTPGLDCSGDVISVGSDVKGFKVGDRVYSCGSVSGTYATHGVFSPDQLYLLPKECSYKSGACFGTGYFTSLYAIQCTRQMKDRTFFIHGASGGVGTSIAKILLSLRQTDPQFKNIQIVASCSTERAEQYLTRLGIDLVVNRTDSTYMEKVHAVNGGNGPDVIFEMLANVNLQKDLEIINKNGEILVIGNRGTIEVNPRDMMVKGSTVHGVMLFNQTVFFCFVNRA</sequence>
<dbReference type="RefSeq" id="XP_012893991.1">
    <property type="nucleotide sequence ID" value="XM_013038537.1"/>
</dbReference>
<dbReference type="CDD" id="cd08253">
    <property type="entry name" value="zeta_crystallin"/>
    <property type="match status" value="1"/>
</dbReference>